<dbReference type="RefSeq" id="WP_189133127.1">
    <property type="nucleotide sequence ID" value="NZ_BMMS01000017.1"/>
</dbReference>
<evidence type="ECO:0000313" key="6">
    <source>
        <dbReference type="EMBL" id="GGO91717.1"/>
    </source>
</evidence>
<evidence type="ECO:0000259" key="5">
    <source>
        <dbReference type="PROSITE" id="PS50977"/>
    </source>
</evidence>
<proteinExistence type="predicted"/>
<dbReference type="PANTHER" id="PTHR47506:SF3">
    <property type="entry name" value="HTH-TYPE TRANSCRIPTIONAL REGULATOR LMRA"/>
    <property type="match status" value="1"/>
</dbReference>
<reference evidence="6" key="1">
    <citation type="journal article" date="2014" name="Int. J. Syst. Evol. Microbiol.">
        <title>Complete genome sequence of Corynebacterium casei LMG S-19264T (=DSM 44701T), isolated from a smear-ripened cheese.</title>
        <authorList>
            <consortium name="US DOE Joint Genome Institute (JGI-PGF)"/>
            <person name="Walter F."/>
            <person name="Albersmeier A."/>
            <person name="Kalinowski J."/>
            <person name="Ruckert C."/>
        </authorList>
    </citation>
    <scope>NUCLEOTIDE SEQUENCE</scope>
    <source>
        <strain evidence="6">CGMCC 4.7201</strain>
    </source>
</reference>
<keyword evidence="2 4" id="KW-0238">DNA-binding</keyword>
<dbReference type="InterPro" id="IPR009057">
    <property type="entry name" value="Homeodomain-like_sf"/>
</dbReference>
<evidence type="ECO:0000256" key="2">
    <source>
        <dbReference type="ARBA" id="ARBA00023125"/>
    </source>
</evidence>
<feature type="domain" description="HTH tetR-type" evidence="5">
    <location>
        <begin position="13"/>
        <end position="73"/>
    </location>
</feature>
<dbReference type="GO" id="GO:0003677">
    <property type="term" value="F:DNA binding"/>
    <property type="evidence" value="ECO:0007669"/>
    <property type="project" value="UniProtKB-UniRule"/>
</dbReference>
<dbReference type="EMBL" id="BMMS01000017">
    <property type="protein sequence ID" value="GGO91717.1"/>
    <property type="molecule type" value="Genomic_DNA"/>
</dbReference>
<dbReference type="Proteomes" id="UP000641932">
    <property type="component" value="Unassembled WGS sequence"/>
</dbReference>
<keyword evidence="1" id="KW-0805">Transcription regulation</keyword>
<dbReference type="SUPFAM" id="SSF48498">
    <property type="entry name" value="Tetracyclin repressor-like, C-terminal domain"/>
    <property type="match status" value="1"/>
</dbReference>
<dbReference type="InterPro" id="IPR036271">
    <property type="entry name" value="Tet_transcr_reg_TetR-rel_C_sf"/>
</dbReference>
<protein>
    <submittedName>
        <fullName evidence="6">TetR family transcriptional regulator</fullName>
    </submittedName>
</protein>
<dbReference type="PROSITE" id="PS50977">
    <property type="entry name" value="HTH_TETR_2"/>
    <property type="match status" value="1"/>
</dbReference>
<evidence type="ECO:0000256" key="3">
    <source>
        <dbReference type="ARBA" id="ARBA00023163"/>
    </source>
</evidence>
<keyword evidence="7" id="KW-1185">Reference proteome</keyword>
<keyword evidence="3" id="KW-0804">Transcription</keyword>
<dbReference type="Gene3D" id="1.10.357.10">
    <property type="entry name" value="Tetracycline Repressor, domain 2"/>
    <property type="match status" value="1"/>
</dbReference>
<evidence type="ECO:0000256" key="1">
    <source>
        <dbReference type="ARBA" id="ARBA00023015"/>
    </source>
</evidence>
<organism evidence="6 7">
    <name type="scientific">Wenjunlia tyrosinilytica</name>
    <dbReference type="NCBI Taxonomy" id="1544741"/>
    <lineage>
        <taxon>Bacteria</taxon>
        <taxon>Bacillati</taxon>
        <taxon>Actinomycetota</taxon>
        <taxon>Actinomycetes</taxon>
        <taxon>Kitasatosporales</taxon>
        <taxon>Streptomycetaceae</taxon>
        <taxon>Wenjunlia</taxon>
    </lineage>
</organism>
<feature type="DNA-binding region" description="H-T-H motif" evidence="4">
    <location>
        <begin position="36"/>
        <end position="55"/>
    </location>
</feature>
<dbReference type="Pfam" id="PF00440">
    <property type="entry name" value="TetR_N"/>
    <property type="match status" value="1"/>
</dbReference>
<comment type="caution">
    <text evidence="6">The sequence shown here is derived from an EMBL/GenBank/DDBJ whole genome shotgun (WGS) entry which is preliminary data.</text>
</comment>
<evidence type="ECO:0000256" key="4">
    <source>
        <dbReference type="PROSITE-ProRule" id="PRU00335"/>
    </source>
</evidence>
<evidence type="ECO:0000313" key="7">
    <source>
        <dbReference type="Proteomes" id="UP000641932"/>
    </source>
</evidence>
<dbReference type="InterPro" id="IPR011075">
    <property type="entry name" value="TetR_C"/>
</dbReference>
<dbReference type="PANTHER" id="PTHR47506">
    <property type="entry name" value="TRANSCRIPTIONAL REGULATORY PROTEIN"/>
    <property type="match status" value="1"/>
</dbReference>
<name>A0A917ZTV3_9ACTN</name>
<sequence length="192" mass="21047">MSTPCPAPQQRTSPARERLLETASRIFYAEGIHHVGVDRIIAEARVTRATFYRHFPGKEDLVLAHIQERDQQIRGQVAELFTLSTDPRTLLITLMSGVGAELCGPDFRGCPFINAAAEYPDPGQPVHQAVQAHRDWFRQIIRNLVAAAGVADADHATATLVLLRDGAMVGGDLDEPQAVREHLERAVVAVLA</sequence>
<dbReference type="AlphaFoldDB" id="A0A917ZTV3"/>
<dbReference type="PRINTS" id="PR00455">
    <property type="entry name" value="HTHTETR"/>
</dbReference>
<gene>
    <name evidence="6" type="ORF">GCM10012280_40240</name>
</gene>
<dbReference type="InterPro" id="IPR001647">
    <property type="entry name" value="HTH_TetR"/>
</dbReference>
<dbReference type="SUPFAM" id="SSF46689">
    <property type="entry name" value="Homeodomain-like"/>
    <property type="match status" value="1"/>
</dbReference>
<dbReference type="Pfam" id="PF16925">
    <property type="entry name" value="TetR_C_13"/>
    <property type="match status" value="1"/>
</dbReference>
<accession>A0A917ZTV3</accession>
<reference evidence="6" key="2">
    <citation type="submission" date="2020-09" db="EMBL/GenBank/DDBJ databases">
        <authorList>
            <person name="Sun Q."/>
            <person name="Zhou Y."/>
        </authorList>
    </citation>
    <scope>NUCLEOTIDE SEQUENCE</scope>
    <source>
        <strain evidence="6">CGMCC 4.7201</strain>
    </source>
</reference>